<feature type="compositionally biased region" description="Basic and acidic residues" evidence="1">
    <location>
        <begin position="17"/>
        <end position="38"/>
    </location>
</feature>
<comment type="caution">
    <text evidence="2">The sequence shown here is derived from an EMBL/GenBank/DDBJ whole genome shotgun (WGS) entry which is preliminary data.</text>
</comment>
<evidence type="ECO:0000256" key="1">
    <source>
        <dbReference type="SAM" id="MobiDB-lite"/>
    </source>
</evidence>
<accession>A0A9D2ZRU9</accession>
<sequence>MATNQARNTGGNQSFRKNPEYVKTRRAIVREHHPDHGGSNEALIAELKKLDERWERKTAFSAALREQFQEHRPSFIDPKAAEQAIQFAERYADPVVSTADYLVERGEKGGKWLKEKGQGLYESKVPPKVKKKVEKTAQDVLDRATKRFKNGK</sequence>
<feature type="compositionally biased region" description="Polar residues" evidence="1">
    <location>
        <begin position="1"/>
        <end position="16"/>
    </location>
</feature>
<dbReference type="EMBL" id="DWUR01000131">
    <property type="protein sequence ID" value="HJD50001.1"/>
    <property type="molecule type" value="Genomic_DNA"/>
</dbReference>
<reference evidence="2" key="1">
    <citation type="journal article" date="2021" name="PeerJ">
        <title>Extensive microbial diversity within the chicken gut microbiome revealed by metagenomics and culture.</title>
        <authorList>
            <person name="Gilroy R."/>
            <person name="Ravi A."/>
            <person name="Getino M."/>
            <person name="Pursley I."/>
            <person name="Horton D.L."/>
            <person name="Alikhan N.F."/>
            <person name="Baker D."/>
            <person name="Gharbi K."/>
            <person name="Hall N."/>
            <person name="Watson M."/>
            <person name="Adriaenssens E.M."/>
            <person name="Foster-Nyarko E."/>
            <person name="Jarju S."/>
            <person name="Secka A."/>
            <person name="Antonio M."/>
            <person name="Oren A."/>
            <person name="Chaudhuri R.R."/>
            <person name="La Ragione R."/>
            <person name="Hildebrand F."/>
            <person name="Pallen M.J."/>
        </authorList>
    </citation>
    <scope>NUCLEOTIDE SEQUENCE</scope>
    <source>
        <strain evidence="2">5925</strain>
    </source>
</reference>
<dbReference type="AlphaFoldDB" id="A0A9D2ZRU9"/>
<protein>
    <submittedName>
        <fullName evidence="2">Uncharacterized protein</fullName>
    </submittedName>
</protein>
<evidence type="ECO:0000313" key="2">
    <source>
        <dbReference type="EMBL" id="HJD50001.1"/>
    </source>
</evidence>
<proteinExistence type="predicted"/>
<gene>
    <name evidence="2" type="ORF">H9907_07945</name>
</gene>
<evidence type="ECO:0000313" key="3">
    <source>
        <dbReference type="Proteomes" id="UP000823907"/>
    </source>
</evidence>
<organism evidence="2 3">
    <name type="scientific">Candidatus Corynebacterium intestinavium</name>
    <dbReference type="NCBI Taxonomy" id="2838531"/>
    <lineage>
        <taxon>Bacteria</taxon>
        <taxon>Bacillati</taxon>
        <taxon>Actinomycetota</taxon>
        <taxon>Actinomycetes</taxon>
        <taxon>Mycobacteriales</taxon>
        <taxon>Corynebacteriaceae</taxon>
        <taxon>Corynebacterium</taxon>
    </lineage>
</organism>
<feature type="region of interest" description="Disordered" evidence="1">
    <location>
        <begin position="1"/>
        <end position="40"/>
    </location>
</feature>
<name>A0A9D2ZRU9_9CORY</name>
<reference evidence="2" key="2">
    <citation type="submission" date="2021-04" db="EMBL/GenBank/DDBJ databases">
        <authorList>
            <person name="Gilroy R."/>
        </authorList>
    </citation>
    <scope>NUCLEOTIDE SEQUENCE</scope>
    <source>
        <strain evidence="2">5925</strain>
    </source>
</reference>
<dbReference type="Proteomes" id="UP000823907">
    <property type="component" value="Unassembled WGS sequence"/>
</dbReference>